<evidence type="ECO:0000256" key="6">
    <source>
        <dbReference type="SAM" id="MobiDB-lite"/>
    </source>
</evidence>
<gene>
    <name evidence="8" type="ORF">NCGR_LOCUS30191</name>
</gene>
<dbReference type="SMART" id="SM00380">
    <property type="entry name" value="AP2"/>
    <property type="match status" value="1"/>
</dbReference>
<evidence type="ECO:0000256" key="1">
    <source>
        <dbReference type="ARBA" id="ARBA00004123"/>
    </source>
</evidence>
<dbReference type="GO" id="GO:0003677">
    <property type="term" value="F:DNA binding"/>
    <property type="evidence" value="ECO:0007669"/>
    <property type="project" value="UniProtKB-KW"/>
</dbReference>
<dbReference type="OrthoDB" id="1925932at2759"/>
<keyword evidence="5" id="KW-0539">Nucleus</keyword>
<protein>
    <recommendedName>
        <fullName evidence="7">AP2/ERF domain-containing protein</fullName>
    </recommendedName>
</protein>
<dbReference type="PRINTS" id="PR00367">
    <property type="entry name" value="ETHRSPELEMNT"/>
</dbReference>
<dbReference type="InterPro" id="IPR016177">
    <property type="entry name" value="DNA-bd_dom_sf"/>
</dbReference>
<dbReference type="InterPro" id="IPR036955">
    <property type="entry name" value="AP2/ERF_dom_sf"/>
</dbReference>
<keyword evidence="9" id="KW-1185">Reference proteome</keyword>
<name>A0A811PRT4_9POAL</name>
<dbReference type="GO" id="GO:0009873">
    <property type="term" value="P:ethylene-activated signaling pathway"/>
    <property type="evidence" value="ECO:0007669"/>
    <property type="project" value="InterPro"/>
</dbReference>
<evidence type="ECO:0000313" key="9">
    <source>
        <dbReference type="Proteomes" id="UP000604825"/>
    </source>
</evidence>
<dbReference type="PROSITE" id="PS51032">
    <property type="entry name" value="AP2_ERF"/>
    <property type="match status" value="1"/>
</dbReference>
<feature type="compositionally biased region" description="Polar residues" evidence="6">
    <location>
        <begin position="12"/>
        <end position="23"/>
    </location>
</feature>
<dbReference type="GO" id="GO:0003700">
    <property type="term" value="F:DNA-binding transcription factor activity"/>
    <property type="evidence" value="ECO:0007669"/>
    <property type="project" value="InterPro"/>
</dbReference>
<dbReference type="EMBL" id="CAJGYO010000007">
    <property type="protein sequence ID" value="CAD6245909.1"/>
    <property type="molecule type" value="Genomic_DNA"/>
</dbReference>
<proteinExistence type="predicted"/>
<evidence type="ECO:0000313" key="8">
    <source>
        <dbReference type="EMBL" id="CAD6245909.1"/>
    </source>
</evidence>
<accession>A0A811PRT4</accession>
<dbReference type="AlphaFoldDB" id="A0A811PRT4"/>
<dbReference type="PANTHER" id="PTHR31190">
    <property type="entry name" value="DNA-BINDING DOMAIN"/>
    <property type="match status" value="1"/>
</dbReference>
<dbReference type="InterPro" id="IPR001471">
    <property type="entry name" value="AP2/ERF_dom"/>
</dbReference>
<keyword evidence="4" id="KW-0804">Transcription</keyword>
<reference evidence="8" key="1">
    <citation type="submission" date="2020-10" db="EMBL/GenBank/DDBJ databases">
        <authorList>
            <person name="Han B."/>
            <person name="Lu T."/>
            <person name="Zhao Q."/>
            <person name="Huang X."/>
            <person name="Zhao Y."/>
        </authorList>
    </citation>
    <scope>NUCLEOTIDE SEQUENCE</scope>
</reference>
<evidence type="ECO:0000256" key="3">
    <source>
        <dbReference type="ARBA" id="ARBA00023125"/>
    </source>
</evidence>
<dbReference type="SUPFAM" id="SSF54171">
    <property type="entry name" value="DNA-binding domain"/>
    <property type="match status" value="1"/>
</dbReference>
<evidence type="ECO:0000256" key="2">
    <source>
        <dbReference type="ARBA" id="ARBA00023015"/>
    </source>
</evidence>
<dbReference type="PANTHER" id="PTHR31190:SF110">
    <property type="entry name" value="OS07G0227600 PROTEIN"/>
    <property type="match status" value="1"/>
</dbReference>
<dbReference type="GO" id="GO:0005634">
    <property type="term" value="C:nucleus"/>
    <property type="evidence" value="ECO:0007669"/>
    <property type="project" value="UniProtKB-SubCell"/>
</dbReference>
<keyword evidence="3" id="KW-0238">DNA-binding</keyword>
<feature type="region of interest" description="Disordered" evidence="6">
    <location>
        <begin position="174"/>
        <end position="250"/>
    </location>
</feature>
<comment type="caution">
    <text evidence="8">The sequence shown here is derived from an EMBL/GenBank/DDBJ whole genome shotgun (WGS) entry which is preliminary data.</text>
</comment>
<sequence>MGRGGCVAVQMNHGSDPSFSNHGNEGARRDDRAPSPPLAGRGEAQAAAAGGAGAGGVWWRTPLRDEDEHAIIVAALAHVVGAGRQSSAAQPTPAVLGQQVMHRTAPAPAPEQRPRYRGVRHRPWGKWAVEIRDPVKAAGVWLGTFDAAALRFKGTKAKPNFPADHRAAFQLHCQQPGSTSAASTSAALAPAPRRGTRHAAGPRSAAAAAAGADQGGGGVPGPQPVRPHPAERRRPGPAGHRRRGRADAGAVLDHHGVRVVIVSGAVGGLVAMARSYLTRCIQ</sequence>
<feature type="compositionally biased region" description="Low complexity" evidence="6">
    <location>
        <begin position="178"/>
        <end position="212"/>
    </location>
</feature>
<dbReference type="Gene3D" id="3.30.730.10">
    <property type="entry name" value="AP2/ERF domain"/>
    <property type="match status" value="1"/>
</dbReference>
<keyword evidence="2" id="KW-0805">Transcription regulation</keyword>
<organism evidence="8 9">
    <name type="scientific">Miscanthus lutarioriparius</name>
    <dbReference type="NCBI Taxonomy" id="422564"/>
    <lineage>
        <taxon>Eukaryota</taxon>
        <taxon>Viridiplantae</taxon>
        <taxon>Streptophyta</taxon>
        <taxon>Embryophyta</taxon>
        <taxon>Tracheophyta</taxon>
        <taxon>Spermatophyta</taxon>
        <taxon>Magnoliopsida</taxon>
        <taxon>Liliopsida</taxon>
        <taxon>Poales</taxon>
        <taxon>Poaceae</taxon>
        <taxon>PACMAD clade</taxon>
        <taxon>Panicoideae</taxon>
        <taxon>Andropogonodae</taxon>
        <taxon>Andropogoneae</taxon>
        <taxon>Saccharinae</taxon>
        <taxon>Miscanthus</taxon>
    </lineage>
</organism>
<feature type="domain" description="AP2/ERF" evidence="7">
    <location>
        <begin position="115"/>
        <end position="148"/>
    </location>
</feature>
<evidence type="ECO:0000256" key="5">
    <source>
        <dbReference type="ARBA" id="ARBA00023242"/>
    </source>
</evidence>
<feature type="compositionally biased region" description="Low complexity" evidence="6">
    <location>
        <begin position="39"/>
        <end position="49"/>
    </location>
</feature>
<comment type="subcellular location">
    <subcellularLocation>
        <location evidence="1">Nucleus</location>
    </subcellularLocation>
</comment>
<evidence type="ECO:0000256" key="4">
    <source>
        <dbReference type="ARBA" id="ARBA00023163"/>
    </source>
</evidence>
<dbReference type="InterPro" id="IPR044808">
    <property type="entry name" value="ERF_plant"/>
</dbReference>
<evidence type="ECO:0000259" key="7">
    <source>
        <dbReference type="PROSITE" id="PS51032"/>
    </source>
</evidence>
<feature type="region of interest" description="Disordered" evidence="6">
    <location>
        <begin position="11"/>
        <end position="54"/>
    </location>
</feature>
<dbReference type="Proteomes" id="UP000604825">
    <property type="component" value="Unassembled WGS sequence"/>
</dbReference>
<dbReference type="CDD" id="cd00018">
    <property type="entry name" value="AP2"/>
    <property type="match status" value="1"/>
</dbReference>